<dbReference type="EMBL" id="KI691805">
    <property type="protein sequence ID" value="ETM51554.1"/>
    <property type="molecule type" value="Genomic_DNA"/>
</dbReference>
<gene>
    <name evidence="1" type="ORF">L914_04628</name>
</gene>
<dbReference type="SUPFAM" id="SSF56112">
    <property type="entry name" value="Protein kinase-like (PK-like)"/>
    <property type="match status" value="1"/>
</dbReference>
<sequence length="89" mass="10138">MKKQKVPNVVSLVSSDLKKNLVRFKPIGLARKPSDVMQLLTALRNILTAMVALHKIELMHRDLRWDQGSANNIDCQGLVNLHWKLLNIV</sequence>
<dbReference type="AlphaFoldDB" id="W2NV68"/>
<dbReference type="InterPro" id="IPR011009">
    <property type="entry name" value="Kinase-like_dom_sf"/>
</dbReference>
<evidence type="ECO:0000313" key="1">
    <source>
        <dbReference type="EMBL" id="ETM51554.1"/>
    </source>
</evidence>
<proteinExistence type="predicted"/>
<name>W2NV68_PHYNI</name>
<reference evidence="1" key="1">
    <citation type="submission" date="2013-11" db="EMBL/GenBank/DDBJ databases">
        <title>The Genome Sequence of Phytophthora parasitica IAC_01/95.</title>
        <authorList>
            <consortium name="The Broad Institute Genomics Platform"/>
            <person name="Russ C."/>
            <person name="Tyler B."/>
            <person name="Panabieres F."/>
            <person name="Shan W."/>
            <person name="Tripathy S."/>
            <person name="Grunwald N."/>
            <person name="Machado M."/>
            <person name="Johnson C.S."/>
            <person name="Arredondo F."/>
            <person name="Hong C."/>
            <person name="Coffey M."/>
            <person name="Young S.K."/>
            <person name="Zeng Q."/>
            <person name="Gargeya S."/>
            <person name="Fitzgerald M."/>
            <person name="Abouelleil A."/>
            <person name="Alvarado L."/>
            <person name="Chapman S.B."/>
            <person name="Gainer-Dewar J."/>
            <person name="Goldberg J."/>
            <person name="Griggs A."/>
            <person name="Gujja S."/>
            <person name="Hansen M."/>
            <person name="Howarth C."/>
            <person name="Imamovic A."/>
            <person name="Ireland A."/>
            <person name="Larimer J."/>
            <person name="McCowan C."/>
            <person name="Murphy C."/>
            <person name="Pearson M."/>
            <person name="Poon T.W."/>
            <person name="Priest M."/>
            <person name="Roberts A."/>
            <person name="Saif S."/>
            <person name="Shea T."/>
            <person name="Sykes S."/>
            <person name="Wortman J."/>
            <person name="Nusbaum C."/>
            <person name="Birren B."/>
        </authorList>
    </citation>
    <scope>NUCLEOTIDE SEQUENCE [LARGE SCALE GENOMIC DNA]</scope>
    <source>
        <strain evidence="1">IAC_01/95</strain>
    </source>
</reference>
<dbReference type="Proteomes" id="UP000054532">
    <property type="component" value="Unassembled WGS sequence"/>
</dbReference>
<protein>
    <recommendedName>
        <fullName evidence="2">Protein kinase domain-containing protein</fullName>
    </recommendedName>
</protein>
<accession>W2NV68</accession>
<organism evidence="1">
    <name type="scientific">Phytophthora nicotianae</name>
    <name type="common">Potato buckeye rot agent</name>
    <name type="synonym">Phytophthora parasitica</name>
    <dbReference type="NCBI Taxonomy" id="4792"/>
    <lineage>
        <taxon>Eukaryota</taxon>
        <taxon>Sar</taxon>
        <taxon>Stramenopiles</taxon>
        <taxon>Oomycota</taxon>
        <taxon>Peronosporomycetes</taxon>
        <taxon>Peronosporales</taxon>
        <taxon>Peronosporaceae</taxon>
        <taxon>Phytophthora</taxon>
    </lineage>
</organism>
<evidence type="ECO:0008006" key="2">
    <source>
        <dbReference type="Google" id="ProtNLM"/>
    </source>
</evidence>